<proteinExistence type="predicted"/>
<accession>A0ABU3Q5E0</accession>
<dbReference type="EMBL" id="JAVUPU010000003">
    <property type="protein sequence ID" value="MDT9598527.1"/>
    <property type="molecule type" value="Genomic_DNA"/>
</dbReference>
<comment type="caution">
    <text evidence="1">The sequence shown here is derived from an EMBL/GenBank/DDBJ whole genome shotgun (WGS) entry which is preliminary data.</text>
</comment>
<reference evidence="1 2" key="1">
    <citation type="submission" date="2023-05" db="EMBL/GenBank/DDBJ databases">
        <authorList>
            <person name="Guo Y."/>
        </authorList>
    </citation>
    <scope>NUCLEOTIDE SEQUENCE [LARGE SCALE GENOMIC DNA]</scope>
    <source>
        <strain evidence="1 2">GR2756</strain>
    </source>
</reference>
<organism evidence="1 2">
    <name type="scientific">Sphingosinicella rhizophila</name>
    <dbReference type="NCBI Taxonomy" id="3050082"/>
    <lineage>
        <taxon>Bacteria</taxon>
        <taxon>Pseudomonadati</taxon>
        <taxon>Pseudomonadota</taxon>
        <taxon>Alphaproteobacteria</taxon>
        <taxon>Sphingomonadales</taxon>
        <taxon>Sphingosinicellaceae</taxon>
        <taxon>Sphingosinicella</taxon>
    </lineage>
</organism>
<dbReference type="Proteomes" id="UP001259572">
    <property type="component" value="Unassembled WGS sequence"/>
</dbReference>
<protein>
    <submittedName>
        <fullName evidence="1">Uncharacterized protein</fullName>
    </submittedName>
</protein>
<evidence type="ECO:0000313" key="1">
    <source>
        <dbReference type="EMBL" id="MDT9598527.1"/>
    </source>
</evidence>
<name>A0ABU3Q5E0_9SPHN</name>
<gene>
    <name evidence="1" type="ORF">RQX22_06140</name>
</gene>
<keyword evidence="2" id="KW-1185">Reference proteome</keyword>
<evidence type="ECO:0000313" key="2">
    <source>
        <dbReference type="Proteomes" id="UP001259572"/>
    </source>
</evidence>
<sequence>MAAGYFGWWCLGFGASNPDQPIIYYTRLRRRLVNGSREVESLAITGNPGPGETIEARTLEIVDLHGEFSTVVRGQFTHADGVDELEVAPFDRMADRVRPGTIAAAVATFALEGPQDGDELITGEPSAHAAATFAKLSSGDRVAIPSP</sequence>